<dbReference type="STRING" id="59922.P9303_11371"/>
<dbReference type="Proteomes" id="UP000002274">
    <property type="component" value="Chromosome"/>
</dbReference>
<evidence type="ECO:0000313" key="3">
    <source>
        <dbReference type="Proteomes" id="UP000002274"/>
    </source>
</evidence>
<feature type="compositionally biased region" description="Polar residues" evidence="1">
    <location>
        <begin position="145"/>
        <end position="154"/>
    </location>
</feature>
<evidence type="ECO:0000313" key="2">
    <source>
        <dbReference type="EMBL" id="ABM77886.1"/>
    </source>
</evidence>
<gene>
    <name evidence="2" type="ordered locus">P9303_11371</name>
</gene>
<protein>
    <submittedName>
        <fullName evidence="2">Uncharacterized protein</fullName>
    </submittedName>
</protein>
<dbReference type="HOGENOM" id="CLU_1546269_0_0_3"/>
<dbReference type="EMBL" id="CP000554">
    <property type="protein sequence ID" value="ABM77886.1"/>
    <property type="molecule type" value="Genomic_DNA"/>
</dbReference>
<evidence type="ECO:0000256" key="1">
    <source>
        <dbReference type="SAM" id="MobiDB-lite"/>
    </source>
</evidence>
<feature type="compositionally biased region" description="Basic and acidic residues" evidence="1">
    <location>
        <begin position="156"/>
        <end position="165"/>
    </location>
</feature>
<accession>A2C8S6</accession>
<feature type="region of interest" description="Disordered" evidence="1">
    <location>
        <begin position="127"/>
        <end position="173"/>
    </location>
</feature>
<name>A2C8S6_PROM3</name>
<dbReference type="KEGG" id="pmf:P9303_11371"/>
<dbReference type="AlphaFoldDB" id="A2C8S6"/>
<organism evidence="2 3">
    <name type="scientific">Prochlorococcus marinus (strain MIT 9303)</name>
    <dbReference type="NCBI Taxonomy" id="59922"/>
    <lineage>
        <taxon>Bacteria</taxon>
        <taxon>Bacillati</taxon>
        <taxon>Cyanobacteriota</taxon>
        <taxon>Cyanophyceae</taxon>
        <taxon>Synechococcales</taxon>
        <taxon>Prochlorococcaceae</taxon>
        <taxon>Prochlorococcus</taxon>
    </lineage>
</organism>
<proteinExistence type="predicted"/>
<reference evidence="2 3" key="1">
    <citation type="journal article" date="2007" name="PLoS Genet.">
        <title>Patterns and implications of gene gain and loss in the evolution of Prochlorococcus.</title>
        <authorList>
            <person name="Kettler G.C."/>
            <person name="Martiny A.C."/>
            <person name="Huang K."/>
            <person name="Zucker J."/>
            <person name="Coleman M.L."/>
            <person name="Rodrigue S."/>
            <person name="Chen F."/>
            <person name="Lapidus A."/>
            <person name="Ferriera S."/>
            <person name="Johnson J."/>
            <person name="Steglich C."/>
            <person name="Church G.M."/>
            <person name="Richardson P."/>
            <person name="Chisholm S.W."/>
        </authorList>
    </citation>
    <scope>NUCLEOTIDE SEQUENCE [LARGE SCALE GENOMIC DNA]</scope>
    <source>
        <strain evidence="2 3">MIT 9303</strain>
    </source>
</reference>
<sequence>MIKTQPGWRNLTIKGSHRAIPASSRAIARKRALPLIYCIGACHPFLISPQVLCSIDRTLHSSPLGWRSAPTLLDGLFASLHELHGVFDAIVKPPWREQQQRLMRPAIKRAAVSRLPSTATDQRLLSTLSSQRSSDQHRSTAWLKRQQQSHSTHLLTDIRADRQGTDEPSASHR</sequence>